<evidence type="ECO:0000256" key="13">
    <source>
        <dbReference type="ARBA" id="ARBA00023170"/>
    </source>
</evidence>
<evidence type="ECO:0000256" key="1">
    <source>
        <dbReference type="ARBA" id="ARBA00004651"/>
    </source>
</evidence>
<feature type="transmembrane region" description="Helical" evidence="17">
    <location>
        <begin position="605"/>
        <end position="628"/>
    </location>
</feature>
<dbReference type="Bgee" id="ENSACAG00000013098">
    <property type="expression patterns" value="Expressed in adrenal gland and 4 other cell types or tissues"/>
</dbReference>
<evidence type="ECO:0000256" key="17">
    <source>
        <dbReference type="SAM" id="Phobius"/>
    </source>
</evidence>
<dbReference type="PRINTS" id="PR00249">
    <property type="entry name" value="GPCRSECRETIN"/>
</dbReference>
<evidence type="ECO:0000256" key="2">
    <source>
        <dbReference type="ARBA" id="ARBA00007343"/>
    </source>
</evidence>
<feature type="transmembrane region" description="Helical" evidence="17">
    <location>
        <begin position="533"/>
        <end position="557"/>
    </location>
</feature>
<evidence type="ECO:0000256" key="8">
    <source>
        <dbReference type="ARBA" id="ARBA00022837"/>
    </source>
</evidence>
<dbReference type="Proteomes" id="UP000001646">
    <property type="component" value="Chromosome 4"/>
</dbReference>
<accession>G1KNA0</accession>
<dbReference type="InterPro" id="IPR000203">
    <property type="entry name" value="GPS"/>
</dbReference>
<dbReference type="InterPro" id="IPR000832">
    <property type="entry name" value="GPCR_2_secretin-like"/>
</dbReference>
<dbReference type="InterPro" id="IPR057244">
    <property type="entry name" value="GAIN_B"/>
</dbReference>
<feature type="region of interest" description="Disordered" evidence="16">
    <location>
        <begin position="659"/>
        <end position="684"/>
    </location>
</feature>
<evidence type="ECO:0000256" key="12">
    <source>
        <dbReference type="ARBA" id="ARBA00023157"/>
    </source>
</evidence>
<evidence type="ECO:0000256" key="15">
    <source>
        <dbReference type="ARBA" id="ARBA00023224"/>
    </source>
</evidence>
<keyword evidence="9 17" id="KW-1133">Transmembrane helix</keyword>
<keyword evidence="13" id="KW-0675">Receptor</keyword>
<dbReference type="Gene3D" id="2.60.220.50">
    <property type="match status" value="1"/>
</dbReference>
<dbReference type="PANTHER" id="PTHR12011:SF433">
    <property type="entry name" value="ADHESION G PROTEIN-COUPLED RECEPTOR E1-LIKE-RELATED"/>
    <property type="match status" value="1"/>
</dbReference>
<feature type="signal peptide" evidence="18">
    <location>
        <begin position="1"/>
        <end position="21"/>
    </location>
</feature>
<dbReference type="PRINTS" id="PR01128">
    <property type="entry name" value="EMR1HORMONER"/>
</dbReference>
<dbReference type="InterPro" id="IPR017983">
    <property type="entry name" value="GPCR_2_secretin-like_CS"/>
</dbReference>
<dbReference type="GO" id="GO:0007186">
    <property type="term" value="P:G protein-coupled receptor signaling pathway"/>
    <property type="evidence" value="ECO:0000318"/>
    <property type="project" value="GO_Central"/>
</dbReference>
<evidence type="ECO:0000259" key="19">
    <source>
        <dbReference type="PROSITE" id="PS50221"/>
    </source>
</evidence>
<evidence type="ECO:0000256" key="14">
    <source>
        <dbReference type="ARBA" id="ARBA00023180"/>
    </source>
</evidence>
<dbReference type="Pfam" id="PF00002">
    <property type="entry name" value="7tm_2"/>
    <property type="match status" value="1"/>
</dbReference>
<keyword evidence="12" id="KW-1015">Disulfide bond</keyword>
<comment type="subcellular location">
    <subcellularLocation>
        <location evidence="1">Cell membrane</location>
        <topology evidence="1">Multi-pass membrane protein</topology>
    </subcellularLocation>
</comment>
<feature type="chain" id="PRO_5003412934" description="Adhesion G protein-coupled receptor E3-like" evidence="18">
    <location>
        <begin position="22"/>
        <end position="684"/>
    </location>
</feature>
<dbReference type="PROSITE" id="PS50261">
    <property type="entry name" value="G_PROTEIN_RECEP_F2_4"/>
    <property type="match status" value="1"/>
</dbReference>
<keyword evidence="10" id="KW-0297">G-protein coupled receptor</keyword>
<dbReference type="GO" id="GO:0007166">
    <property type="term" value="P:cell surface receptor signaling pathway"/>
    <property type="evidence" value="ECO:0007669"/>
    <property type="project" value="InterPro"/>
</dbReference>
<comment type="similarity">
    <text evidence="2">Belongs to the G-protein coupled receptor 2 family. Adhesion G-protein coupled receptor (ADGR) subfamily.</text>
</comment>
<feature type="transmembrane region" description="Helical" evidence="17">
    <location>
        <begin position="494"/>
        <end position="513"/>
    </location>
</feature>
<evidence type="ECO:0000256" key="11">
    <source>
        <dbReference type="ARBA" id="ARBA00023136"/>
    </source>
</evidence>
<keyword evidence="11 17" id="KW-0472">Membrane</keyword>
<evidence type="ECO:0000313" key="22">
    <source>
        <dbReference type="Proteomes" id="UP000001646"/>
    </source>
</evidence>
<feature type="transmembrane region" description="Helical" evidence="17">
    <location>
        <begin position="420"/>
        <end position="437"/>
    </location>
</feature>
<feature type="transmembrane region" description="Helical" evidence="17">
    <location>
        <begin position="449"/>
        <end position="473"/>
    </location>
</feature>
<keyword evidence="7" id="KW-0677">Repeat</keyword>
<evidence type="ECO:0000256" key="3">
    <source>
        <dbReference type="ARBA" id="ARBA00022475"/>
    </source>
</evidence>
<keyword evidence="14" id="KW-0325">Glycoprotein</keyword>
<reference evidence="21 22" key="1">
    <citation type="submission" date="2009-12" db="EMBL/GenBank/DDBJ databases">
        <title>The Genome Sequence of Anolis carolinensis (Green Anole Lizard).</title>
        <authorList>
            <consortium name="The Genome Sequencing Platform"/>
            <person name="Di Palma F."/>
            <person name="Alfoldi J."/>
            <person name="Heiman D."/>
            <person name="Young S."/>
            <person name="Grabherr M."/>
            <person name="Johnson J."/>
            <person name="Lander E.S."/>
            <person name="Lindblad-Toh K."/>
        </authorList>
    </citation>
    <scope>NUCLEOTIDE SEQUENCE [LARGE SCALE GENOMIC DNA]</scope>
    <source>
        <strain evidence="21 22">JBL SC #1</strain>
    </source>
</reference>
<dbReference type="Pfam" id="PF01825">
    <property type="entry name" value="GPS"/>
    <property type="match status" value="1"/>
</dbReference>
<dbReference type="FunFam" id="2.60.220.50:FF:000022">
    <property type="entry name" value="Adhesion G protein-coupled receptor E3"/>
    <property type="match status" value="1"/>
</dbReference>
<dbReference type="Gene3D" id="1.20.1070.10">
    <property type="entry name" value="Rhodopsin 7-helix transmembrane proteins"/>
    <property type="match status" value="1"/>
</dbReference>
<proteinExistence type="inferred from homology"/>
<evidence type="ECO:0000256" key="10">
    <source>
        <dbReference type="ARBA" id="ARBA00023040"/>
    </source>
</evidence>
<dbReference type="InterPro" id="IPR046338">
    <property type="entry name" value="GAIN_dom_sf"/>
</dbReference>
<evidence type="ECO:0000259" key="20">
    <source>
        <dbReference type="PROSITE" id="PS50261"/>
    </source>
</evidence>
<dbReference type="GeneTree" id="ENSGT00940000163334"/>
<dbReference type="PANTHER" id="PTHR12011">
    <property type="entry name" value="ADHESION G-PROTEIN COUPLED RECEPTOR"/>
    <property type="match status" value="1"/>
</dbReference>
<evidence type="ECO:0000256" key="16">
    <source>
        <dbReference type="SAM" id="MobiDB-lite"/>
    </source>
</evidence>
<dbReference type="GO" id="GO:0005886">
    <property type="term" value="C:plasma membrane"/>
    <property type="evidence" value="ECO:0000318"/>
    <property type="project" value="GO_Central"/>
</dbReference>
<evidence type="ECO:0000256" key="6">
    <source>
        <dbReference type="ARBA" id="ARBA00022729"/>
    </source>
</evidence>
<dbReference type="InterPro" id="IPR001740">
    <property type="entry name" value="GPCR_2_EMR1-like_rcpt"/>
</dbReference>
<dbReference type="InParanoid" id="G1KNA0"/>
<evidence type="ECO:0000256" key="9">
    <source>
        <dbReference type="ARBA" id="ARBA00022989"/>
    </source>
</evidence>
<sequence>MRNVFSCLILGLGLVMYCGDGKSKALASYLDEKFWCPCVTTSCKYGITIPPQLVPANFSEKSWLCGDNVKRRGISMCSCEKGYQRIFRNVMYGMPETSCERISSHPPRNIPWENYNEKMCLNTTKADNANDARNFFCGLINDTMESPFGNNSSLENKVQFFEKRVSNYLHGVKSQEERVSAVTFALGYLGSNAAKRALENPREGVQTAGNGSIVIQTNLIKEESISENKAVILEAQEDQMTIYPKAVTDNANKGPVAVAFISYSGLGSFQAEGIFLQNDSLPNNEALENIHVNSRVVSASTSNLMRNIFSPVNLTFRHLENNKDLQEQVICVHWDSARGTGTWSSAGCHYLYSNATHTECSCQYLSNFAVLMATTPIQGSRILYIITYIGLISSVICLFLSVVTFLICHSIQNNNTFIHIQLSMCLFLADLLFLIGIQKTDKKILCSVIAGILHYLFLACFVWMFLEGLNLYFIVRNLKVANYRGARKQMKISMYFCGYGLPAVIVAIAAATFPEGYGTRELCWLKFEKGFVWSFTGPVCAIIVINLVLLCLILINLHQKFASLNKEVSTFRNTRALILKALAHVFILGVSWCLGLFLYGPLATVMAYLFTITNSVQGVFIFLVHCLFNKKVRETYLRWICCSRNIKLPISEMTLSSVPVSNPTKCPQNSSSTQQQSVEWGSEP</sequence>
<organism evidence="21 22">
    <name type="scientific">Anolis carolinensis</name>
    <name type="common">Green anole</name>
    <name type="synonym">American chameleon</name>
    <dbReference type="NCBI Taxonomy" id="28377"/>
    <lineage>
        <taxon>Eukaryota</taxon>
        <taxon>Metazoa</taxon>
        <taxon>Chordata</taxon>
        <taxon>Craniata</taxon>
        <taxon>Vertebrata</taxon>
        <taxon>Euteleostomi</taxon>
        <taxon>Lepidosauria</taxon>
        <taxon>Squamata</taxon>
        <taxon>Bifurcata</taxon>
        <taxon>Unidentata</taxon>
        <taxon>Episquamata</taxon>
        <taxon>Toxicofera</taxon>
        <taxon>Iguania</taxon>
        <taxon>Dactyloidae</taxon>
        <taxon>Anolis</taxon>
    </lineage>
</organism>
<protein>
    <recommendedName>
        <fullName evidence="23">Adhesion G protein-coupled receptor E3-like</fullName>
    </recommendedName>
</protein>
<keyword evidence="22" id="KW-1185">Reference proteome</keyword>
<reference evidence="21" key="3">
    <citation type="submission" date="2025-09" db="UniProtKB">
        <authorList>
            <consortium name="Ensembl"/>
        </authorList>
    </citation>
    <scope>IDENTIFICATION</scope>
</reference>
<evidence type="ECO:0000313" key="21">
    <source>
        <dbReference type="Ensembl" id="ENSACAP00000012885.3"/>
    </source>
</evidence>
<evidence type="ECO:0000256" key="4">
    <source>
        <dbReference type="ARBA" id="ARBA00022536"/>
    </source>
</evidence>
<evidence type="ECO:0008006" key="23">
    <source>
        <dbReference type="Google" id="ProtNLM"/>
    </source>
</evidence>
<feature type="transmembrane region" description="Helical" evidence="17">
    <location>
        <begin position="382"/>
        <end position="408"/>
    </location>
</feature>
<keyword evidence="3" id="KW-1003">Cell membrane</keyword>
<dbReference type="PROSITE" id="PS00650">
    <property type="entry name" value="G_PROTEIN_RECEP_F2_2"/>
    <property type="match status" value="1"/>
</dbReference>
<evidence type="ECO:0000256" key="18">
    <source>
        <dbReference type="SAM" id="SignalP"/>
    </source>
</evidence>
<feature type="domain" description="G-protein coupled receptors family 2 profile 2" evidence="20">
    <location>
        <begin position="383"/>
        <end position="629"/>
    </location>
</feature>
<dbReference type="FunFam" id="1.20.1070.10:FF:000054">
    <property type="entry name" value="Adhesion G protein-coupled receptor E3"/>
    <property type="match status" value="1"/>
</dbReference>
<keyword evidence="6 18" id="KW-0732">Signal</keyword>
<dbReference type="CDD" id="cd15439">
    <property type="entry name" value="7tmB2_EMR"/>
    <property type="match status" value="1"/>
</dbReference>
<keyword evidence="8" id="KW-0106">Calcium</keyword>
<dbReference type="AlphaFoldDB" id="G1KNA0"/>
<feature type="transmembrane region" description="Helical" evidence="17">
    <location>
        <begin position="577"/>
        <end position="599"/>
    </location>
</feature>
<dbReference type="Ensembl" id="ENSACAT00000013143.4">
    <property type="protein sequence ID" value="ENSACAP00000012885.3"/>
    <property type="gene ID" value="ENSACAG00000013098.4"/>
</dbReference>
<dbReference type="InterPro" id="IPR017981">
    <property type="entry name" value="GPCR_2-like_7TM"/>
</dbReference>
<dbReference type="SMART" id="SM00303">
    <property type="entry name" value="GPS"/>
    <property type="match status" value="1"/>
</dbReference>
<evidence type="ECO:0000256" key="7">
    <source>
        <dbReference type="ARBA" id="ARBA00022737"/>
    </source>
</evidence>
<keyword evidence="15" id="KW-0807">Transducer</keyword>
<keyword evidence="5 17" id="KW-0812">Transmembrane</keyword>
<dbReference type="PROSITE" id="PS50221">
    <property type="entry name" value="GAIN_B"/>
    <property type="match status" value="1"/>
</dbReference>
<reference evidence="21" key="2">
    <citation type="submission" date="2025-08" db="UniProtKB">
        <authorList>
            <consortium name="Ensembl"/>
        </authorList>
    </citation>
    <scope>IDENTIFICATION</scope>
</reference>
<keyword evidence="4" id="KW-0245">EGF-like domain</keyword>
<feature type="domain" description="GAIN-B" evidence="19">
    <location>
        <begin position="216"/>
        <end position="378"/>
    </location>
</feature>
<dbReference type="GO" id="GO:0004930">
    <property type="term" value="F:G protein-coupled receptor activity"/>
    <property type="evidence" value="ECO:0000318"/>
    <property type="project" value="GO_Central"/>
</dbReference>
<dbReference type="eggNOG" id="KOG4193">
    <property type="taxonomic scope" value="Eukaryota"/>
</dbReference>
<dbReference type="HOGENOM" id="CLU_002753_3_7_1"/>
<evidence type="ECO:0000256" key="5">
    <source>
        <dbReference type="ARBA" id="ARBA00022692"/>
    </source>
</evidence>
<name>G1KNA0_ANOCA</name>